<keyword evidence="2" id="KW-1185">Reference proteome</keyword>
<dbReference type="InterPro" id="IPR038883">
    <property type="entry name" value="AN11006-like"/>
</dbReference>
<organism evidence="1 2">
    <name type="scientific">Patellaria atrata CBS 101060</name>
    <dbReference type="NCBI Taxonomy" id="1346257"/>
    <lineage>
        <taxon>Eukaryota</taxon>
        <taxon>Fungi</taxon>
        <taxon>Dikarya</taxon>
        <taxon>Ascomycota</taxon>
        <taxon>Pezizomycotina</taxon>
        <taxon>Dothideomycetes</taxon>
        <taxon>Dothideomycetes incertae sedis</taxon>
        <taxon>Patellariales</taxon>
        <taxon>Patellariaceae</taxon>
        <taxon>Patellaria</taxon>
    </lineage>
</organism>
<proteinExistence type="predicted"/>
<evidence type="ECO:0000313" key="1">
    <source>
        <dbReference type="EMBL" id="KAF2840922.1"/>
    </source>
</evidence>
<dbReference type="PANTHER" id="PTHR42085:SF2">
    <property type="entry name" value="F-BOX DOMAIN-CONTAINING PROTEIN"/>
    <property type="match status" value="1"/>
</dbReference>
<sequence length="230" mass="26806">MATPIPFTPFRFFDLPSELRIRIYEYHLLTPDIIDLDPQNHKQILPRFNVFYACRRMHEEAFRVFYGGNTFRLFPTHGRFINTKWPLLSRMPARYRSAIHTIELCLGPGWNKPPQGWKIEPHLGLEDMRSLKRLRIFIQMDPASSPVFSEFCISREYYTLFCVDLLSGIMSNADGIDLVKFEAFPSVDQYGPLMSALVEEIKTRGKLVKYGPFQGWVEGCLTMKGQFLVK</sequence>
<dbReference type="OrthoDB" id="5372935at2759"/>
<reference evidence="1" key="1">
    <citation type="journal article" date="2020" name="Stud. Mycol.">
        <title>101 Dothideomycetes genomes: a test case for predicting lifestyles and emergence of pathogens.</title>
        <authorList>
            <person name="Haridas S."/>
            <person name="Albert R."/>
            <person name="Binder M."/>
            <person name="Bloem J."/>
            <person name="Labutti K."/>
            <person name="Salamov A."/>
            <person name="Andreopoulos B."/>
            <person name="Baker S."/>
            <person name="Barry K."/>
            <person name="Bills G."/>
            <person name="Bluhm B."/>
            <person name="Cannon C."/>
            <person name="Castanera R."/>
            <person name="Culley D."/>
            <person name="Daum C."/>
            <person name="Ezra D."/>
            <person name="Gonzalez J."/>
            <person name="Henrissat B."/>
            <person name="Kuo A."/>
            <person name="Liang C."/>
            <person name="Lipzen A."/>
            <person name="Lutzoni F."/>
            <person name="Magnuson J."/>
            <person name="Mondo S."/>
            <person name="Nolan M."/>
            <person name="Ohm R."/>
            <person name="Pangilinan J."/>
            <person name="Park H.-J."/>
            <person name="Ramirez L."/>
            <person name="Alfaro M."/>
            <person name="Sun H."/>
            <person name="Tritt A."/>
            <person name="Yoshinaga Y."/>
            <person name="Zwiers L.-H."/>
            <person name="Turgeon B."/>
            <person name="Goodwin S."/>
            <person name="Spatafora J."/>
            <person name="Crous P."/>
            <person name="Grigoriev I."/>
        </authorList>
    </citation>
    <scope>NUCLEOTIDE SEQUENCE</scope>
    <source>
        <strain evidence="1">CBS 101060</strain>
    </source>
</reference>
<gene>
    <name evidence="1" type="ORF">M501DRAFT_1023261</name>
</gene>
<dbReference type="PANTHER" id="PTHR42085">
    <property type="entry name" value="F-BOX DOMAIN-CONTAINING PROTEIN"/>
    <property type="match status" value="1"/>
</dbReference>
<comment type="caution">
    <text evidence="1">The sequence shown here is derived from an EMBL/GenBank/DDBJ whole genome shotgun (WGS) entry which is preliminary data.</text>
</comment>
<dbReference type="Proteomes" id="UP000799429">
    <property type="component" value="Unassembled WGS sequence"/>
</dbReference>
<dbReference type="AlphaFoldDB" id="A0A9P4SFM5"/>
<dbReference type="EMBL" id="MU006092">
    <property type="protein sequence ID" value="KAF2840922.1"/>
    <property type="molecule type" value="Genomic_DNA"/>
</dbReference>
<protein>
    <recommendedName>
        <fullName evidence="3">F-box domain-containing protein</fullName>
    </recommendedName>
</protein>
<evidence type="ECO:0008006" key="3">
    <source>
        <dbReference type="Google" id="ProtNLM"/>
    </source>
</evidence>
<evidence type="ECO:0000313" key="2">
    <source>
        <dbReference type="Proteomes" id="UP000799429"/>
    </source>
</evidence>
<accession>A0A9P4SFM5</accession>
<name>A0A9P4SFM5_9PEZI</name>